<dbReference type="PANTHER" id="PTHR45295:SF4">
    <property type="entry name" value="OS06G0474800 PROTEIN"/>
    <property type="match status" value="1"/>
</dbReference>
<dbReference type="Pfam" id="PF13370">
    <property type="entry name" value="Fer4_13"/>
    <property type="match status" value="1"/>
</dbReference>
<accession>A0A2U1KU87</accession>
<keyword evidence="3" id="KW-1185">Reference proteome</keyword>
<dbReference type="SUPFAM" id="SSF54862">
    <property type="entry name" value="4Fe-4S ferredoxins"/>
    <property type="match status" value="1"/>
</dbReference>
<dbReference type="SMART" id="SM00271">
    <property type="entry name" value="DnaJ"/>
    <property type="match status" value="1"/>
</dbReference>
<dbReference type="InterPro" id="IPR001623">
    <property type="entry name" value="DnaJ_domain"/>
</dbReference>
<dbReference type="SUPFAM" id="SSF46565">
    <property type="entry name" value="Chaperone J-domain"/>
    <property type="match status" value="1"/>
</dbReference>
<evidence type="ECO:0000313" key="2">
    <source>
        <dbReference type="EMBL" id="PWA40298.1"/>
    </source>
</evidence>
<name>A0A2U1KU87_ARTAN</name>
<dbReference type="PANTHER" id="PTHR45295">
    <property type="entry name" value="CHAPERONE PROTEIN DNAJ C76, CHLOROPLASTIC"/>
    <property type="match status" value="1"/>
</dbReference>
<gene>
    <name evidence="2" type="ORF">CTI12_AA564090</name>
</gene>
<dbReference type="Proteomes" id="UP000245207">
    <property type="component" value="Unassembled WGS sequence"/>
</dbReference>
<dbReference type="InterPro" id="IPR036869">
    <property type="entry name" value="J_dom_sf"/>
</dbReference>
<dbReference type="OrthoDB" id="376357at2759"/>
<dbReference type="CDD" id="cd06257">
    <property type="entry name" value="DnaJ"/>
    <property type="match status" value="1"/>
</dbReference>
<dbReference type="STRING" id="35608.A0A2U1KU87"/>
<dbReference type="PRINTS" id="PR00625">
    <property type="entry name" value="JDOMAIN"/>
</dbReference>
<dbReference type="PROSITE" id="PS50076">
    <property type="entry name" value="DNAJ_2"/>
    <property type="match status" value="1"/>
</dbReference>
<protein>
    <submittedName>
        <fullName evidence="2">DnaJ domain-containing protein</fullName>
    </submittedName>
</protein>
<evidence type="ECO:0000259" key="1">
    <source>
        <dbReference type="PROSITE" id="PS50076"/>
    </source>
</evidence>
<dbReference type="AlphaFoldDB" id="A0A2U1KU87"/>
<comment type="caution">
    <text evidence="2">The sequence shown here is derived from an EMBL/GenBank/DDBJ whole genome shotgun (WGS) entry which is preliminary data.</text>
</comment>
<feature type="domain" description="J" evidence="1">
    <location>
        <begin position="56"/>
        <end position="119"/>
    </location>
</feature>
<evidence type="ECO:0000313" key="3">
    <source>
        <dbReference type="Proteomes" id="UP000245207"/>
    </source>
</evidence>
<reference evidence="2 3" key="1">
    <citation type="journal article" date="2018" name="Mol. Plant">
        <title>The genome of Artemisia annua provides insight into the evolution of Asteraceae family and artemisinin biosynthesis.</title>
        <authorList>
            <person name="Shen Q."/>
            <person name="Zhang L."/>
            <person name="Liao Z."/>
            <person name="Wang S."/>
            <person name="Yan T."/>
            <person name="Shi P."/>
            <person name="Liu M."/>
            <person name="Fu X."/>
            <person name="Pan Q."/>
            <person name="Wang Y."/>
            <person name="Lv Z."/>
            <person name="Lu X."/>
            <person name="Zhang F."/>
            <person name="Jiang W."/>
            <person name="Ma Y."/>
            <person name="Chen M."/>
            <person name="Hao X."/>
            <person name="Li L."/>
            <person name="Tang Y."/>
            <person name="Lv G."/>
            <person name="Zhou Y."/>
            <person name="Sun X."/>
            <person name="Brodelius P.E."/>
            <person name="Rose J.K.C."/>
            <person name="Tang K."/>
        </authorList>
    </citation>
    <scope>NUCLEOTIDE SEQUENCE [LARGE SCALE GENOMIC DNA]</scope>
    <source>
        <strain evidence="3">cv. Huhao1</strain>
        <tissue evidence="2">Leaf</tissue>
    </source>
</reference>
<dbReference type="Gene3D" id="3.30.70.20">
    <property type="match status" value="1"/>
</dbReference>
<proteinExistence type="predicted"/>
<organism evidence="2 3">
    <name type="scientific">Artemisia annua</name>
    <name type="common">Sweet wormwood</name>
    <dbReference type="NCBI Taxonomy" id="35608"/>
    <lineage>
        <taxon>Eukaryota</taxon>
        <taxon>Viridiplantae</taxon>
        <taxon>Streptophyta</taxon>
        <taxon>Embryophyta</taxon>
        <taxon>Tracheophyta</taxon>
        <taxon>Spermatophyta</taxon>
        <taxon>Magnoliopsida</taxon>
        <taxon>eudicotyledons</taxon>
        <taxon>Gunneridae</taxon>
        <taxon>Pentapetalae</taxon>
        <taxon>asterids</taxon>
        <taxon>campanulids</taxon>
        <taxon>Asterales</taxon>
        <taxon>Asteraceae</taxon>
        <taxon>Asteroideae</taxon>
        <taxon>Anthemideae</taxon>
        <taxon>Artemisiinae</taxon>
        <taxon>Artemisia</taxon>
    </lineage>
</organism>
<sequence length="312" mass="36119">MAAFAVYRMPEVFSQAISVHHHGRFEHPKQPLSRSRFTAIRCCMRHPAQKRRMGQNYYDLLGISLDSSSQEIRESYRKLQKKYHPDIAGQQGHEYTLMLNEAYNVLMKDDLRKDYDASIGHVRVGFKEDKLNMGYSSWNGPFRPQALFVDEKACIVIDNWGFGNVTGCRECVHNARNTFIMDETVGCARVNVQFGDDDTSIEVAVESCPMDCIHWVEREELAVLEYLNTPRPKQGYGVFNQGWERPANVFMAAKTLEKQMKQQEAESQQRNVRSDVEQETVAQAQAREYASMKLKMEKFSGLWEWIKKITPQ</sequence>
<dbReference type="EMBL" id="PKPP01013895">
    <property type="protein sequence ID" value="PWA40298.1"/>
    <property type="molecule type" value="Genomic_DNA"/>
</dbReference>
<dbReference type="Pfam" id="PF00226">
    <property type="entry name" value="DnaJ"/>
    <property type="match status" value="1"/>
</dbReference>
<dbReference type="Gene3D" id="1.10.287.110">
    <property type="entry name" value="DnaJ domain"/>
    <property type="match status" value="1"/>
</dbReference>